<dbReference type="Gene3D" id="3.80.10.10">
    <property type="entry name" value="Ribonuclease Inhibitor"/>
    <property type="match status" value="2"/>
</dbReference>
<dbReference type="InterPro" id="IPR001810">
    <property type="entry name" value="F-box_dom"/>
</dbReference>
<feature type="region of interest" description="Disordered" evidence="2">
    <location>
        <begin position="307"/>
        <end position="331"/>
    </location>
</feature>
<dbReference type="Pfam" id="PF12937">
    <property type="entry name" value="F-box-like"/>
    <property type="match status" value="1"/>
</dbReference>
<evidence type="ECO:0000313" key="5">
    <source>
        <dbReference type="EMBL" id="KAK9836651.1"/>
    </source>
</evidence>
<comment type="subcellular location">
    <subcellularLocation>
        <location evidence="1">Cytoplasm</location>
        <location evidence="1">Cytoskeleton</location>
        <location evidence="1">Cilium axoneme</location>
    </subcellularLocation>
</comment>
<feature type="signal peptide" evidence="3">
    <location>
        <begin position="1"/>
        <end position="30"/>
    </location>
</feature>
<evidence type="ECO:0000256" key="3">
    <source>
        <dbReference type="SAM" id="SignalP"/>
    </source>
</evidence>
<evidence type="ECO:0000259" key="4">
    <source>
        <dbReference type="PROSITE" id="PS50181"/>
    </source>
</evidence>
<evidence type="ECO:0000256" key="1">
    <source>
        <dbReference type="ARBA" id="ARBA00004430"/>
    </source>
</evidence>
<protein>
    <recommendedName>
        <fullName evidence="4">F-box domain-containing protein</fullName>
    </recommendedName>
</protein>
<dbReference type="SMART" id="SM00367">
    <property type="entry name" value="LRR_CC"/>
    <property type="match status" value="3"/>
</dbReference>
<accession>A0AAW1RTZ3</accession>
<dbReference type="GO" id="GO:0005930">
    <property type="term" value="C:axoneme"/>
    <property type="evidence" value="ECO:0007669"/>
    <property type="project" value="UniProtKB-SubCell"/>
</dbReference>
<dbReference type="InterPro" id="IPR001611">
    <property type="entry name" value="Leu-rich_rpt"/>
</dbReference>
<dbReference type="PROSITE" id="PS50181">
    <property type="entry name" value="FBOX"/>
    <property type="match status" value="1"/>
</dbReference>
<keyword evidence="3" id="KW-0732">Signal</keyword>
<dbReference type="InterPro" id="IPR006553">
    <property type="entry name" value="Leu-rich_rpt_Cys-con_subtyp"/>
</dbReference>
<feature type="chain" id="PRO_5043609722" description="F-box domain-containing protein" evidence="3">
    <location>
        <begin position="31"/>
        <end position="855"/>
    </location>
</feature>
<dbReference type="SUPFAM" id="SSF52047">
    <property type="entry name" value="RNI-like"/>
    <property type="match status" value="1"/>
</dbReference>
<dbReference type="GO" id="GO:0043743">
    <property type="term" value="F:LPPG:FO 2-phospho-L-lactate transferase activity"/>
    <property type="evidence" value="ECO:0007669"/>
    <property type="project" value="InterPro"/>
</dbReference>
<evidence type="ECO:0000313" key="6">
    <source>
        <dbReference type="Proteomes" id="UP001438707"/>
    </source>
</evidence>
<keyword evidence="6" id="KW-1185">Reference proteome</keyword>
<dbReference type="PANTHER" id="PTHR31240">
    <property type="entry name" value="MATERNAL EFFECT EMBRYO ARREST 18"/>
    <property type="match status" value="1"/>
</dbReference>
<dbReference type="Proteomes" id="UP001438707">
    <property type="component" value="Unassembled WGS sequence"/>
</dbReference>
<dbReference type="CDD" id="cd07187">
    <property type="entry name" value="YvcK_like"/>
    <property type="match status" value="1"/>
</dbReference>
<dbReference type="InterPro" id="IPR036047">
    <property type="entry name" value="F-box-like_dom_sf"/>
</dbReference>
<dbReference type="InterPro" id="IPR002882">
    <property type="entry name" value="CofD"/>
</dbReference>
<feature type="compositionally biased region" description="Polar residues" evidence="2">
    <location>
        <begin position="307"/>
        <end position="320"/>
    </location>
</feature>
<dbReference type="InterPro" id="IPR038136">
    <property type="entry name" value="CofD-like_dom_sf"/>
</dbReference>
<dbReference type="AlphaFoldDB" id="A0AAW1RTZ3"/>
<organism evidence="5 6">
    <name type="scientific">Apatococcus lobatus</name>
    <dbReference type="NCBI Taxonomy" id="904363"/>
    <lineage>
        <taxon>Eukaryota</taxon>
        <taxon>Viridiplantae</taxon>
        <taxon>Chlorophyta</taxon>
        <taxon>core chlorophytes</taxon>
        <taxon>Trebouxiophyceae</taxon>
        <taxon>Chlorellales</taxon>
        <taxon>Chlorellaceae</taxon>
        <taxon>Apatococcus</taxon>
    </lineage>
</organism>
<dbReference type="SUPFAM" id="SSF142338">
    <property type="entry name" value="CofD-like"/>
    <property type="match status" value="1"/>
</dbReference>
<proteinExistence type="predicted"/>
<dbReference type="Gene3D" id="3.40.50.10680">
    <property type="entry name" value="CofD-like domains"/>
    <property type="match status" value="1"/>
</dbReference>
<dbReference type="Pfam" id="PF01933">
    <property type="entry name" value="CofD"/>
    <property type="match status" value="1"/>
</dbReference>
<dbReference type="Pfam" id="PF13516">
    <property type="entry name" value="LRR_6"/>
    <property type="match status" value="1"/>
</dbReference>
<gene>
    <name evidence="5" type="ORF">WJX74_005352</name>
</gene>
<dbReference type="InterPro" id="IPR032675">
    <property type="entry name" value="LRR_dom_sf"/>
</dbReference>
<dbReference type="SUPFAM" id="SSF81383">
    <property type="entry name" value="F-box domain"/>
    <property type="match status" value="1"/>
</dbReference>
<comment type="caution">
    <text evidence="5">The sequence shown here is derived from an EMBL/GenBank/DDBJ whole genome shotgun (WGS) entry which is preliminary data.</text>
</comment>
<dbReference type="PANTHER" id="PTHR31240:SF0">
    <property type="entry name" value="MATERNAL EFFECT EMBRYO ARREST 18"/>
    <property type="match status" value="1"/>
</dbReference>
<evidence type="ECO:0000256" key="2">
    <source>
        <dbReference type="SAM" id="MobiDB-lite"/>
    </source>
</evidence>
<reference evidence="5 6" key="1">
    <citation type="journal article" date="2024" name="Nat. Commun.">
        <title>Phylogenomics reveals the evolutionary origins of lichenization in chlorophyte algae.</title>
        <authorList>
            <person name="Puginier C."/>
            <person name="Libourel C."/>
            <person name="Otte J."/>
            <person name="Skaloud P."/>
            <person name="Haon M."/>
            <person name="Grisel S."/>
            <person name="Petersen M."/>
            <person name="Berrin J.G."/>
            <person name="Delaux P.M."/>
            <person name="Dal Grande F."/>
            <person name="Keller J."/>
        </authorList>
    </citation>
    <scope>NUCLEOTIDE SEQUENCE [LARGE SCALE GENOMIC DNA]</scope>
    <source>
        <strain evidence="5 6">SAG 2145</strain>
    </source>
</reference>
<name>A0AAW1RTZ3_9CHLO</name>
<dbReference type="EMBL" id="JALJOS010000007">
    <property type="protein sequence ID" value="KAK9836651.1"/>
    <property type="molecule type" value="Genomic_DNA"/>
</dbReference>
<dbReference type="Gene3D" id="1.20.1280.50">
    <property type="match status" value="1"/>
</dbReference>
<sequence>MSQAQPAPFSFRQAAIVAALLPVALSTVRGKHLGERWTRHQQRRPLRVLSGPFQAVGAASRVLRRRLVRLVEPRLKAACQRQKDAAHFAPHLPEILSEEHMQRVETPALVVFSGGTAFNSIAGQLRQLTTRVAHVLPVSDDGGSTAEIVRVLGGPAVGDIRSRCLRLADDTGDEAKAVKELLGHRLSSTNSQEAKVEWSNIVEGEHKLWSRVSDPYKHTIRAFLVNFHTHVLLHTTESFSYRNGSIGNFFFAGARLFFRSLEAAIFLFSRVARIPEGSQVLPAICTEERITLGAELLDGSFIRGQHSISHPPQSAESASPSHVDKQAPGPPIAAPIRRIFYLSSEGNGREHEVFPRINHQVLREIAEADAIVYGMGSLYTSICPSLVLPGVAEAIAERSVPKLFLLNGSIDRETSRRAAGPGPMHASDMVQAVCHALNRTCGKHADMRLDHAPSTYITDLLVPTDSSIVIDHDVLSGMGIRHIVEVASTQTASGCLYDPAALVEAIKTVAMSANSSLAELPEHVLVEVAGLLAAPDLAAARLVCKGWRRLFAEFCTSLRPILAGQDSPHWEQLFEGFPSVSTLDLRLEGSGKAASELLQLPAGSTGQLSQVLLSNLQQGTSEAAPEAFLEELLLTALEAQESRPDLSISLEYFHSESTSGSLRRCMFTNAAVQFLVSLPSNVEVTSLVVPQPYSCRLNPHSLQQIFQLTDLRQLRLVLHDVKITDREFKQLSGFTRLESLWFGSCKLVSDVGLKAGLSDLKQLTQLTLVDLSRISDAGSEVIGSLQHLESLTLMKCPFITDASLNIISQLPHLTALQLSNNDLITDKGLPLESKLKEASFRACPLITQAHVMAVS</sequence>
<feature type="domain" description="F-box" evidence="4">
    <location>
        <begin position="514"/>
        <end position="573"/>
    </location>
</feature>